<protein>
    <submittedName>
        <fullName evidence="5">ABC transporter substrate binding protein</fullName>
    </submittedName>
</protein>
<dbReference type="STRING" id="1227499.C493_18236"/>
<dbReference type="InterPro" id="IPR015168">
    <property type="entry name" value="SsuA/THI5"/>
</dbReference>
<dbReference type="Pfam" id="PF09084">
    <property type="entry name" value="NMT1"/>
    <property type="match status" value="1"/>
</dbReference>
<proteinExistence type="inferred from homology"/>
<name>L9WP11_9EURY</name>
<reference evidence="5 6" key="1">
    <citation type="journal article" date="2014" name="PLoS Genet.">
        <title>Phylogenetically driven sequencing of extremely halophilic archaea reveals strategies for static and dynamic osmo-response.</title>
        <authorList>
            <person name="Becker E.A."/>
            <person name="Seitzer P.M."/>
            <person name="Tritt A."/>
            <person name="Larsen D."/>
            <person name="Krusor M."/>
            <person name="Yao A.I."/>
            <person name="Wu D."/>
            <person name="Madern D."/>
            <person name="Eisen J.A."/>
            <person name="Darling A.E."/>
            <person name="Facciotti M.T."/>
        </authorList>
    </citation>
    <scope>NUCLEOTIDE SEQUENCE [LARGE SCALE GENOMIC DNA]</scope>
    <source>
        <strain evidence="5 6">JCM 12255</strain>
    </source>
</reference>
<dbReference type="GO" id="GO:0042597">
    <property type="term" value="C:periplasmic space"/>
    <property type="evidence" value="ECO:0007669"/>
    <property type="project" value="UniProtKB-SubCell"/>
</dbReference>
<evidence type="ECO:0000259" key="4">
    <source>
        <dbReference type="Pfam" id="PF09084"/>
    </source>
</evidence>
<comment type="similarity">
    <text evidence="2">Belongs to the bacterial solute-binding protein SsuA/TauA family.</text>
</comment>
<organism evidence="5 6">
    <name type="scientific">Natronolimnohabitans innermongolicus JCM 12255</name>
    <dbReference type="NCBI Taxonomy" id="1227499"/>
    <lineage>
        <taxon>Archaea</taxon>
        <taxon>Methanobacteriati</taxon>
        <taxon>Methanobacteriota</taxon>
        <taxon>Stenosarchaea group</taxon>
        <taxon>Halobacteria</taxon>
        <taxon>Halobacteriales</taxon>
        <taxon>Natrialbaceae</taxon>
        <taxon>Natronolimnohabitans</taxon>
    </lineage>
</organism>
<dbReference type="Gene3D" id="3.40.190.10">
    <property type="entry name" value="Periplasmic binding protein-like II"/>
    <property type="match status" value="2"/>
</dbReference>
<dbReference type="EMBL" id="AOHZ01000084">
    <property type="protein sequence ID" value="ELY50951.1"/>
    <property type="molecule type" value="Genomic_DNA"/>
</dbReference>
<feature type="domain" description="SsuA/THI5-like" evidence="4">
    <location>
        <begin position="34"/>
        <end position="231"/>
    </location>
</feature>
<keyword evidence="6" id="KW-1185">Reference proteome</keyword>
<accession>L9WP11</accession>
<evidence type="ECO:0000256" key="3">
    <source>
        <dbReference type="ARBA" id="ARBA00022729"/>
    </source>
</evidence>
<dbReference type="AlphaFoldDB" id="L9WP11"/>
<comment type="subcellular location">
    <subcellularLocation>
        <location evidence="1">Periplasm</location>
    </subcellularLocation>
</comment>
<dbReference type="PANTHER" id="PTHR30024">
    <property type="entry name" value="ALIPHATIC SULFONATES-BINDING PROTEIN-RELATED"/>
    <property type="match status" value="1"/>
</dbReference>
<dbReference type="Proteomes" id="UP000011602">
    <property type="component" value="Unassembled WGS sequence"/>
</dbReference>
<gene>
    <name evidence="5" type="ORF">C493_18236</name>
</gene>
<sequence>MLRFNFVVPVENIGSMLDIPDIQDELDNLGEEYEIEVSQDASTPDSINAIAAGEADMALVTTESYGNAIAGEAVPGGMTAIATDFWDAHPDHFGFEIYSEPDSDITEPEDLEGADLGVNATGTGIHAVYVKMLTELGLDPDDDVTYQEQGFATFLEGMADGIIDVGIFPGLYAVEPRNEGYTEVFSSQDAFEEEYPFAYVVAGNDALDDKEAAIEAWMEDYVGVIDYIYNNTDEVSELAADHFELDEGVVNEFLTEHDFYRDFGIDTAAMQEIMDELDELGLIDDSFDVDEYATNEYIEPHLDQLDI</sequence>
<evidence type="ECO:0000313" key="6">
    <source>
        <dbReference type="Proteomes" id="UP000011602"/>
    </source>
</evidence>
<evidence type="ECO:0000313" key="5">
    <source>
        <dbReference type="EMBL" id="ELY50951.1"/>
    </source>
</evidence>
<dbReference type="SUPFAM" id="SSF53850">
    <property type="entry name" value="Periplasmic binding protein-like II"/>
    <property type="match status" value="1"/>
</dbReference>
<dbReference type="PANTHER" id="PTHR30024:SF47">
    <property type="entry name" value="TAURINE-BINDING PERIPLASMIC PROTEIN"/>
    <property type="match status" value="1"/>
</dbReference>
<dbReference type="eggNOG" id="arCOG01803">
    <property type="taxonomic scope" value="Archaea"/>
</dbReference>
<keyword evidence="3" id="KW-0732">Signal</keyword>
<comment type="caution">
    <text evidence="5">The sequence shown here is derived from an EMBL/GenBank/DDBJ whole genome shotgun (WGS) entry which is preliminary data.</text>
</comment>
<evidence type="ECO:0000256" key="2">
    <source>
        <dbReference type="ARBA" id="ARBA00010742"/>
    </source>
</evidence>
<evidence type="ECO:0000256" key="1">
    <source>
        <dbReference type="ARBA" id="ARBA00004418"/>
    </source>
</evidence>